<dbReference type="EC" id="2.8.1.7" evidence="10"/>
<dbReference type="InterPro" id="IPR015421">
    <property type="entry name" value="PyrdxlP-dep_Trfase_major"/>
</dbReference>
<evidence type="ECO:0000256" key="8">
    <source>
        <dbReference type="ARBA" id="ARBA00050776"/>
    </source>
</evidence>
<dbReference type="RefSeq" id="WP_337794636.1">
    <property type="nucleotide sequence ID" value="NZ_JACCAB010000001.1"/>
</dbReference>
<evidence type="ECO:0000259" key="9">
    <source>
        <dbReference type="Pfam" id="PF00266"/>
    </source>
</evidence>
<comment type="caution">
    <text evidence="10">The sequence shown here is derived from an EMBL/GenBank/DDBJ whole genome shotgun (WGS) entry which is preliminary data.</text>
</comment>
<dbReference type="SUPFAM" id="SSF53383">
    <property type="entry name" value="PLP-dependent transferases"/>
    <property type="match status" value="1"/>
</dbReference>
<comment type="cofactor">
    <cofactor evidence="1">
        <name>pyridoxal 5'-phosphate</name>
        <dbReference type="ChEBI" id="CHEBI:597326"/>
    </cofactor>
</comment>
<keyword evidence="7" id="KW-0411">Iron-sulfur</keyword>
<dbReference type="InterPro" id="IPR015422">
    <property type="entry name" value="PyrdxlP-dep_Trfase_small"/>
</dbReference>
<dbReference type="EMBL" id="JACCAB010000001">
    <property type="protein sequence ID" value="NYG05618.1"/>
    <property type="molecule type" value="Genomic_DNA"/>
</dbReference>
<dbReference type="PANTHER" id="PTHR11601:SF34">
    <property type="entry name" value="CYSTEINE DESULFURASE"/>
    <property type="match status" value="1"/>
</dbReference>
<keyword evidence="6" id="KW-0408">Iron</keyword>
<dbReference type="GO" id="GO:0031071">
    <property type="term" value="F:cysteine desulfurase activity"/>
    <property type="evidence" value="ECO:0007669"/>
    <property type="project" value="UniProtKB-EC"/>
</dbReference>
<protein>
    <submittedName>
        <fullName evidence="10">Cysteine desulfurase</fullName>
        <ecNumber evidence="10">2.8.1.7</ecNumber>
    </submittedName>
</protein>
<dbReference type="AlphaFoldDB" id="A0A852W962"/>
<evidence type="ECO:0000256" key="5">
    <source>
        <dbReference type="ARBA" id="ARBA00022898"/>
    </source>
</evidence>
<dbReference type="Gene3D" id="3.40.640.10">
    <property type="entry name" value="Type I PLP-dependent aspartate aminotransferase-like (Major domain)"/>
    <property type="match status" value="1"/>
</dbReference>
<dbReference type="Gene3D" id="3.90.1150.10">
    <property type="entry name" value="Aspartate Aminotransferase, domain 1"/>
    <property type="match status" value="1"/>
</dbReference>
<evidence type="ECO:0000256" key="3">
    <source>
        <dbReference type="ARBA" id="ARBA00022679"/>
    </source>
</evidence>
<sequence length="397" mass="40678">MANPSPDDGSVRAILDAAPGPMHPRASQTLLAAIEAGWADPRRLHREARTARRLLDQAREVLAAGLAVRPPEVAFAPDGPTAVRWMLDGFRYAGRRRGTRVVASAVEHSAVLVPGRHAADSLGDPPAFATVAVDGTGRVDLAAWAGAVEVPGTVAAALQHANGEVGTVQPLAAAWALCQRAGVPLAVDAQASLGRAPSPTTYDALAGDAQSWGGPGGLGLVVLPERSRWLLPGAPDPDAALSGATRHTPWVPLALAAAEAWQQTAAARDSDAAEAALLVDRVRAAAAAVPDVEVVGDPVDRLPHVVTFSALYADGEALVREFDRRGFGVGSGSACTASTLEPSHVLAAMGALTHGNVRVTLPLAAVAPDRAAQVDAFCAVIGDVVASVRAELGAHRL</sequence>
<dbReference type="GO" id="GO:0051536">
    <property type="term" value="F:iron-sulfur cluster binding"/>
    <property type="evidence" value="ECO:0007669"/>
    <property type="project" value="UniProtKB-KW"/>
</dbReference>
<name>A0A852W962_9MICO</name>
<evidence type="ECO:0000256" key="6">
    <source>
        <dbReference type="ARBA" id="ARBA00023004"/>
    </source>
</evidence>
<reference evidence="10 11" key="1">
    <citation type="submission" date="2020-07" db="EMBL/GenBank/DDBJ databases">
        <title>Sequencing the genomes of 1000 actinobacteria strains.</title>
        <authorList>
            <person name="Klenk H.-P."/>
        </authorList>
    </citation>
    <scope>NUCLEOTIDE SEQUENCE [LARGE SCALE GENOMIC DNA]</scope>
    <source>
        <strain evidence="10 11">DSM 23987</strain>
    </source>
</reference>
<proteinExistence type="inferred from homology"/>
<organism evidence="10 11">
    <name type="scientific">Pedococcus badiiscoriae</name>
    <dbReference type="NCBI Taxonomy" id="642776"/>
    <lineage>
        <taxon>Bacteria</taxon>
        <taxon>Bacillati</taxon>
        <taxon>Actinomycetota</taxon>
        <taxon>Actinomycetes</taxon>
        <taxon>Micrococcales</taxon>
        <taxon>Intrasporangiaceae</taxon>
        <taxon>Pedococcus</taxon>
    </lineage>
</organism>
<dbReference type="PIRSF" id="PIRSF005572">
    <property type="entry name" value="NifS"/>
    <property type="match status" value="1"/>
</dbReference>
<dbReference type="InterPro" id="IPR015424">
    <property type="entry name" value="PyrdxlP-dep_Trfase"/>
</dbReference>
<keyword evidence="5" id="KW-0663">Pyridoxal phosphate</keyword>
<keyword evidence="4" id="KW-0479">Metal-binding</keyword>
<dbReference type="InterPro" id="IPR016454">
    <property type="entry name" value="Cysteine_dSase"/>
</dbReference>
<comment type="catalytic activity">
    <reaction evidence="8">
        <text>(sulfur carrier)-H + L-cysteine = (sulfur carrier)-SH + L-alanine</text>
        <dbReference type="Rhea" id="RHEA:43892"/>
        <dbReference type="Rhea" id="RHEA-COMP:14737"/>
        <dbReference type="Rhea" id="RHEA-COMP:14739"/>
        <dbReference type="ChEBI" id="CHEBI:29917"/>
        <dbReference type="ChEBI" id="CHEBI:35235"/>
        <dbReference type="ChEBI" id="CHEBI:57972"/>
        <dbReference type="ChEBI" id="CHEBI:64428"/>
        <dbReference type="EC" id="2.8.1.7"/>
    </reaction>
</comment>
<evidence type="ECO:0000256" key="4">
    <source>
        <dbReference type="ARBA" id="ARBA00022723"/>
    </source>
</evidence>
<evidence type="ECO:0000256" key="1">
    <source>
        <dbReference type="ARBA" id="ARBA00001933"/>
    </source>
</evidence>
<gene>
    <name evidence="10" type="ORF">BJ986_000105</name>
</gene>
<comment type="similarity">
    <text evidence="2">Belongs to the class-V pyridoxal-phosphate-dependent aminotransferase family. NifS/IscS subfamily.</text>
</comment>
<dbReference type="Proteomes" id="UP000573599">
    <property type="component" value="Unassembled WGS sequence"/>
</dbReference>
<evidence type="ECO:0000313" key="11">
    <source>
        <dbReference type="Proteomes" id="UP000573599"/>
    </source>
</evidence>
<evidence type="ECO:0000256" key="7">
    <source>
        <dbReference type="ARBA" id="ARBA00023014"/>
    </source>
</evidence>
<dbReference type="Pfam" id="PF00266">
    <property type="entry name" value="Aminotran_5"/>
    <property type="match status" value="1"/>
</dbReference>
<keyword evidence="11" id="KW-1185">Reference proteome</keyword>
<evidence type="ECO:0000256" key="2">
    <source>
        <dbReference type="ARBA" id="ARBA00006490"/>
    </source>
</evidence>
<dbReference type="InterPro" id="IPR000192">
    <property type="entry name" value="Aminotrans_V_dom"/>
</dbReference>
<evidence type="ECO:0000313" key="10">
    <source>
        <dbReference type="EMBL" id="NYG05618.1"/>
    </source>
</evidence>
<feature type="domain" description="Aminotransferase class V" evidence="9">
    <location>
        <begin position="17"/>
        <end position="361"/>
    </location>
</feature>
<dbReference type="PANTHER" id="PTHR11601">
    <property type="entry name" value="CYSTEINE DESULFURYLASE FAMILY MEMBER"/>
    <property type="match status" value="1"/>
</dbReference>
<dbReference type="GO" id="GO:0046872">
    <property type="term" value="F:metal ion binding"/>
    <property type="evidence" value="ECO:0007669"/>
    <property type="project" value="UniProtKB-KW"/>
</dbReference>
<keyword evidence="3 10" id="KW-0808">Transferase</keyword>
<accession>A0A852W962</accession>